<evidence type="ECO:0000256" key="1">
    <source>
        <dbReference type="ARBA" id="ARBA00008348"/>
    </source>
</evidence>
<dbReference type="GO" id="GO:0006364">
    <property type="term" value="P:rRNA processing"/>
    <property type="evidence" value="ECO:0007669"/>
    <property type="project" value="UniProtKB-ARBA"/>
</dbReference>
<dbReference type="Pfam" id="PF00849">
    <property type="entry name" value="PseudoU_synth_2"/>
    <property type="match status" value="1"/>
</dbReference>
<reference evidence="7" key="1">
    <citation type="submission" date="2017-06" db="EMBL/GenBank/DDBJ databases">
        <authorList>
            <person name="Varghese N."/>
            <person name="Submissions S."/>
        </authorList>
    </citation>
    <scope>NUCLEOTIDE SEQUENCE [LARGE SCALE GENOMIC DNA]</scope>
    <source>
        <strain evidence="7">ANC 5114</strain>
    </source>
</reference>
<feature type="domain" description="Pseudouridine synthase RsuA/RluA-like" evidence="5">
    <location>
        <begin position="17"/>
        <end position="161"/>
    </location>
</feature>
<dbReference type="NCBIfam" id="TIGR00093">
    <property type="entry name" value="pseudouridine synthase"/>
    <property type="match status" value="1"/>
</dbReference>
<evidence type="ECO:0000256" key="2">
    <source>
        <dbReference type="ARBA" id="ARBA00023235"/>
    </source>
</evidence>
<evidence type="ECO:0000313" key="7">
    <source>
        <dbReference type="Proteomes" id="UP000243463"/>
    </source>
</evidence>
<dbReference type="Gene3D" id="3.30.70.1560">
    <property type="entry name" value="Alpha-L RNA-binding motif"/>
    <property type="match status" value="1"/>
</dbReference>
<evidence type="ECO:0000256" key="3">
    <source>
        <dbReference type="RuleBase" id="RU003887"/>
    </source>
</evidence>
<protein>
    <recommendedName>
        <fullName evidence="3">Pseudouridine synthase</fullName>
        <ecNumber evidence="3">5.4.99.-</ecNumber>
    </recommendedName>
</protein>
<dbReference type="EC" id="5.4.99.-" evidence="3"/>
<feature type="region of interest" description="Disordered" evidence="4">
    <location>
        <begin position="207"/>
        <end position="274"/>
    </location>
</feature>
<dbReference type="Gene3D" id="3.30.70.580">
    <property type="entry name" value="Pseudouridine synthase I, catalytic domain, N-terminal subdomain"/>
    <property type="match status" value="1"/>
</dbReference>
<dbReference type="PANTHER" id="PTHR47683:SF2">
    <property type="entry name" value="RNA-BINDING S4 DOMAIN-CONTAINING PROTEIN"/>
    <property type="match status" value="1"/>
</dbReference>
<feature type="compositionally biased region" description="Basic and acidic residues" evidence="4">
    <location>
        <begin position="236"/>
        <end position="252"/>
    </location>
</feature>
<dbReference type="GO" id="GO:0001522">
    <property type="term" value="P:pseudouridine synthesis"/>
    <property type="evidence" value="ECO:0007669"/>
    <property type="project" value="InterPro"/>
</dbReference>
<dbReference type="SUPFAM" id="SSF55120">
    <property type="entry name" value="Pseudouridine synthase"/>
    <property type="match status" value="1"/>
</dbReference>
<feature type="compositionally biased region" description="Basic and acidic residues" evidence="4">
    <location>
        <begin position="207"/>
        <end position="218"/>
    </location>
</feature>
<keyword evidence="7" id="KW-1185">Reference proteome</keyword>
<keyword evidence="2 3" id="KW-0413">Isomerase</keyword>
<feature type="compositionally biased region" description="Basic residues" evidence="4">
    <location>
        <begin position="219"/>
        <end position="235"/>
    </location>
</feature>
<gene>
    <name evidence="6" type="ORF">SAMN05444584_0906</name>
</gene>
<accession>A0A217EEP1</accession>
<dbReference type="GO" id="GO:0009982">
    <property type="term" value="F:pseudouridine synthase activity"/>
    <property type="evidence" value="ECO:0007669"/>
    <property type="project" value="InterPro"/>
</dbReference>
<dbReference type="GO" id="GO:0003723">
    <property type="term" value="F:RNA binding"/>
    <property type="evidence" value="ECO:0007669"/>
    <property type="project" value="InterPro"/>
</dbReference>
<feature type="compositionally biased region" description="Basic residues" evidence="4">
    <location>
        <begin position="263"/>
        <end position="274"/>
    </location>
</feature>
<evidence type="ECO:0000259" key="5">
    <source>
        <dbReference type="Pfam" id="PF00849"/>
    </source>
</evidence>
<dbReference type="AlphaFoldDB" id="A0A217EEP1"/>
<comment type="similarity">
    <text evidence="1 3">Belongs to the pseudouridine synthase RsuA family.</text>
</comment>
<dbReference type="InterPro" id="IPR006145">
    <property type="entry name" value="PsdUridine_synth_RsuA/RluA"/>
</dbReference>
<sequence>MSHLSLRVKVDTVMKITILNKPFDVLSQFREEGEHTTLAQFIDHPDLRVAGRLDRDSEGLLVLTDHGGLNQHITSPKHKQYKTYLAQVDGAVTEDAIQQLTKGVVLNDGPTLPALVRIVDEPEWLWERNPPIRFRANIPTTWLEIKIMEGRNRQVRRMTSAVGFPTLRLIRTQVGCIDLVELGLKVGETRDIEPLLYPEFKKILTQKEEPKPAYQKEKGKAKKPRHKDSKTRRQDKKRDEVLIEVFKTDAVRPKRITNGTTRPNKKIGRGRRTR</sequence>
<proteinExistence type="inferred from homology"/>
<evidence type="ECO:0000313" key="6">
    <source>
        <dbReference type="EMBL" id="SNQ28975.1"/>
    </source>
</evidence>
<dbReference type="PANTHER" id="PTHR47683">
    <property type="entry name" value="PSEUDOURIDINE SYNTHASE FAMILY PROTEIN-RELATED"/>
    <property type="match status" value="1"/>
</dbReference>
<dbReference type="EMBL" id="FZLN01000001">
    <property type="protein sequence ID" value="SNQ28975.1"/>
    <property type="molecule type" value="Genomic_DNA"/>
</dbReference>
<dbReference type="GO" id="GO:0140098">
    <property type="term" value="F:catalytic activity, acting on RNA"/>
    <property type="evidence" value="ECO:0007669"/>
    <property type="project" value="UniProtKB-ARBA"/>
</dbReference>
<dbReference type="InterPro" id="IPR050343">
    <property type="entry name" value="RsuA_PseudoU_synthase"/>
</dbReference>
<name>A0A217EEP1_9GAMM</name>
<dbReference type="InterPro" id="IPR020094">
    <property type="entry name" value="TruA/RsuA/RluB/E/F_N"/>
</dbReference>
<dbReference type="InterPro" id="IPR042092">
    <property type="entry name" value="PsdUridine_s_RsuA/RluB/E/F_cat"/>
</dbReference>
<dbReference type="InterPro" id="IPR020103">
    <property type="entry name" value="PsdUridine_synth_cat_dom_sf"/>
</dbReference>
<dbReference type="PROSITE" id="PS01149">
    <property type="entry name" value="PSI_RSU"/>
    <property type="match status" value="1"/>
</dbReference>
<dbReference type="Proteomes" id="UP000243463">
    <property type="component" value="Unassembled WGS sequence"/>
</dbReference>
<organism evidence="6 7">
    <name type="scientific">Acinetobacter apis</name>
    <dbReference type="NCBI Taxonomy" id="1229165"/>
    <lineage>
        <taxon>Bacteria</taxon>
        <taxon>Pseudomonadati</taxon>
        <taxon>Pseudomonadota</taxon>
        <taxon>Gammaproteobacteria</taxon>
        <taxon>Moraxellales</taxon>
        <taxon>Moraxellaceae</taxon>
        <taxon>Acinetobacter</taxon>
    </lineage>
</organism>
<dbReference type="InterPro" id="IPR000748">
    <property type="entry name" value="PsdUridine_synth_RsuA/RluB/E/F"/>
</dbReference>
<evidence type="ECO:0000256" key="4">
    <source>
        <dbReference type="SAM" id="MobiDB-lite"/>
    </source>
</evidence>
<dbReference type="InterPro" id="IPR018496">
    <property type="entry name" value="PsdUridine_synth_RsuA/RluB_CS"/>
</dbReference>